<dbReference type="RefSeq" id="WP_239674661.1">
    <property type="nucleotide sequence ID" value="NZ_CP070499.1"/>
</dbReference>
<keyword evidence="1" id="KW-0479">Metal-binding</keyword>
<sequence length="123" mass="13252">MFTEAFPILTTRDLPRLAAFYQEVLEFAETYRFPAEGDPQYVGLELGAGGQLGVGADAAAPMGPEQRLDLCVYADDCDAAVARLRSHGATITGEPQDMPWGERAAHAEDPDGNRLVILSRLTG</sequence>
<dbReference type="SUPFAM" id="SSF54593">
    <property type="entry name" value="Glyoxalase/Bleomycin resistance protein/Dihydroxybiphenyl dioxygenase"/>
    <property type="match status" value="1"/>
</dbReference>
<dbReference type="InterPro" id="IPR004360">
    <property type="entry name" value="Glyas_Fos-R_dOase_dom"/>
</dbReference>
<dbReference type="GO" id="GO:0046872">
    <property type="term" value="F:metal ion binding"/>
    <property type="evidence" value="ECO:0007669"/>
    <property type="project" value="UniProtKB-KW"/>
</dbReference>
<dbReference type="InterPro" id="IPR051785">
    <property type="entry name" value="MMCE/EMCE_epimerase"/>
</dbReference>
<dbReference type="InterPro" id="IPR029068">
    <property type="entry name" value="Glyas_Bleomycin-R_OHBP_Dase"/>
</dbReference>
<proteinExistence type="predicted"/>
<dbReference type="AlphaFoldDB" id="A0A895Y8N3"/>
<dbReference type="GO" id="GO:0046491">
    <property type="term" value="P:L-methylmalonyl-CoA metabolic process"/>
    <property type="evidence" value="ECO:0007669"/>
    <property type="project" value="TreeGrafter"/>
</dbReference>
<dbReference type="PANTHER" id="PTHR43048">
    <property type="entry name" value="METHYLMALONYL-COA EPIMERASE"/>
    <property type="match status" value="1"/>
</dbReference>
<dbReference type="Pfam" id="PF00903">
    <property type="entry name" value="Glyoxalase"/>
    <property type="match status" value="1"/>
</dbReference>
<dbReference type="PANTHER" id="PTHR43048:SF4">
    <property type="entry name" value="RING-CLEAVING DIOXYGENASE-RELATED"/>
    <property type="match status" value="1"/>
</dbReference>
<evidence type="ECO:0000259" key="2">
    <source>
        <dbReference type="PROSITE" id="PS51819"/>
    </source>
</evidence>
<dbReference type="InterPro" id="IPR037523">
    <property type="entry name" value="VOC_core"/>
</dbReference>
<feature type="domain" description="VOC" evidence="2">
    <location>
        <begin position="3"/>
        <end position="120"/>
    </location>
</feature>
<organism evidence="3 4">
    <name type="scientific">Natronosporangium hydrolyticum</name>
    <dbReference type="NCBI Taxonomy" id="2811111"/>
    <lineage>
        <taxon>Bacteria</taxon>
        <taxon>Bacillati</taxon>
        <taxon>Actinomycetota</taxon>
        <taxon>Actinomycetes</taxon>
        <taxon>Micromonosporales</taxon>
        <taxon>Micromonosporaceae</taxon>
        <taxon>Natronosporangium</taxon>
    </lineage>
</organism>
<dbReference type="KEGG" id="nhy:JQS43_12965"/>
<keyword evidence="4" id="KW-1185">Reference proteome</keyword>
<dbReference type="PROSITE" id="PS51819">
    <property type="entry name" value="VOC"/>
    <property type="match status" value="1"/>
</dbReference>
<dbReference type="Gene3D" id="3.10.180.10">
    <property type="entry name" value="2,3-Dihydroxybiphenyl 1,2-Dioxygenase, domain 1"/>
    <property type="match status" value="1"/>
</dbReference>
<gene>
    <name evidence="3" type="ORF">JQS43_12965</name>
</gene>
<evidence type="ECO:0000256" key="1">
    <source>
        <dbReference type="ARBA" id="ARBA00022723"/>
    </source>
</evidence>
<dbReference type="Proteomes" id="UP000662857">
    <property type="component" value="Chromosome"/>
</dbReference>
<reference evidence="3" key="1">
    <citation type="submission" date="2021-02" db="EMBL/GenBank/DDBJ databases">
        <title>Natrosporangium hydrolyticum gen. nov., sp. nov, a haloalkaliphilic actinobacterium from a soda solonchak soil.</title>
        <authorList>
            <person name="Sorokin D.Y."/>
            <person name="Khijniak T.V."/>
            <person name="Zakharycheva A.P."/>
            <person name="Boueva O.V."/>
            <person name="Ariskina E.V."/>
            <person name="Hahnke R.L."/>
            <person name="Bunk B."/>
            <person name="Sproer C."/>
            <person name="Schumann P."/>
            <person name="Evtushenko L.I."/>
            <person name="Kublanov I.V."/>
        </authorList>
    </citation>
    <scope>NUCLEOTIDE SEQUENCE</scope>
    <source>
        <strain evidence="3">DSM 106523</strain>
    </source>
</reference>
<accession>A0A895Y8N3</accession>
<dbReference type="GO" id="GO:0004493">
    <property type="term" value="F:methylmalonyl-CoA epimerase activity"/>
    <property type="evidence" value="ECO:0007669"/>
    <property type="project" value="TreeGrafter"/>
</dbReference>
<protein>
    <submittedName>
        <fullName evidence="3">VOC family protein</fullName>
    </submittedName>
</protein>
<evidence type="ECO:0000313" key="3">
    <source>
        <dbReference type="EMBL" id="QSB12622.1"/>
    </source>
</evidence>
<evidence type="ECO:0000313" key="4">
    <source>
        <dbReference type="Proteomes" id="UP000662857"/>
    </source>
</evidence>
<name>A0A895Y8N3_9ACTN</name>
<dbReference type="EMBL" id="CP070499">
    <property type="protein sequence ID" value="QSB12622.1"/>
    <property type="molecule type" value="Genomic_DNA"/>
</dbReference>